<name>A0A219Y9L1_9CAUD</name>
<proteinExistence type="predicted"/>
<dbReference type="EMBL" id="KY290948">
    <property type="protein sequence ID" value="APU00668.1"/>
    <property type="molecule type" value="Genomic_DNA"/>
</dbReference>
<sequence>MKIQLDTKAIEALFPEGSEARVELQNAVIANFAKKMQEKHLEGVTREQIQKAVRDAGVSMDSYSIVRDMLNKTITNNGWDASNAQLKDTSSLAHAVRNYARQQDLKLMQGMEAWANEMVSKELGKREEAGKHFIEMYISRAETAIAKSKAQALSEIESRLVAACKQNMPEIIRREMANYLNKESQL</sequence>
<evidence type="ECO:0000313" key="2">
    <source>
        <dbReference type="Proteomes" id="UP000222894"/>
    </source>
</evidence>
<protein>
    <submittedName>
        <fullName evidence="1">Uncharacterized protein</fullName>
    </submittedName>
</protein>
<organism evidence="1 2">
    <name type="scientific">Aeromonas phage 44RR2.8t.2</name>
    <dbReference type="NCBI Taxonomy" id="1932900"/>
    <lineage>
        <taxon>Viruses</taxon>
        <taxon>Duplodnaviria</taxon>
        <taxon>Heunggongvirae</taxon>
        <taxon>Uroviricota</taxon>
        <taxon>Caudoviricetes</taxon>
        <taxon>Pantevenvirales</taxon>
        <taxon>Straboviridae</taxon>
        <taxon>Biquartavirus</taxon>
        <taxon>Biquartavirus 44RR2</taxon>
    </lineage>
</organism>
<dbReference type="Proteomes" id="UP000222894">
    <property type="component" value="Genome"/>
</dbReference>
<accession>A0A219Y9L1</accession>
<evidence type="ECO:0000313" key="1">
    <source>
        <dbReference type="EMBL" id="APU00668.1"/>
    </source>
</evidence>
<reference evidence="1 2" key="1">
    <citation type="journal article" date="2017" name="Sci. Rep.">
        <title>Characterization and diversity of phages infecting Aeromonas salmonicida subsp. salmonicida.</title>
        <authorList>
            <person name="Vincent A.T."/>
            <person name="Paquet V.E."/>
            <person name="Bernatchez A."/>
            <person name="Tremblay D.M."/>
            <person name="Moineau S."/>
            <person name="Charette S.J."/>
        </authorList>
    </citation>
    <scope>NUCLEOTIDE SEQUENCE [LARGE SCALE GENOMIC DNA]</scope>
</reference>